<gene>
    <name evidence="2" type="ORF">R1sor_016545</name>
</gene>
<feature type="compositionally biased region" description="Basic and acidic residues" evidence="1">
    <location>
        <begin position="90"/>
        <end position="103"/>
    </location>
</feature>
<protein>
    <submittedName>
        <fullName evidence="2">Uncharacterized protein</fullName>
    </submittedName>
</protein>
<feature type="region of interest" description="Disordered" evidence="1">
    <location>
        <begin position="1"/>
        <end position="103"/>
    </location>
</feature>
<feature type="compositionally biased region" description="Basic residues" evidence="1">
    <location>
        <begin position="1"/>
        <end position="16"/>
    </location>
</feature>
<evidence type="ECO:0000313" key="2">
    <source>
        <dbReference type="EMBL" id="KAL3690236.1"/>
    </source>
</evidence>
<keyword evidence="3" id="KW-1185">Reference proteome</keyword>
<dbReference type="Proteomes" id="UP001633002">
    <property type="component" value="Unassembled WGS sequence"/>
</dbReference>
<reference evidence="2 3" key="1">
    <citation type="submission" date="2024-09" db="EMBL/GenBank/DDBJ databases">
        <title>Chromosome-scale assembly of Riccia sorocarpa.</title>
        <authorList>
            <person name="Paukszto L."/>
        </authorList>
    </citation>
    <scope>NUCLEOTIDE SEQUENCE [LARGE SCALE GENOMIC DNA]</scope>
    <source>
        <strain evidence="2">LP-2024</strain>
        <tissue evidence="2">Aerial parts of the thallus</tissue>
    </source>
</reference>
<accession>A0ABD3HJF9</accession>
<dbReference type="EMBL" id="JBJQOH010000004">
    <property type="protein sequence ID" value="KAL3690236.1"/>
    <property type="molecule type" value="Genomic_DNA"/>
</dbReference>
<dbReference type="AlphaFoldDB" id="A0ABD3HJF9"/>
<organism evidence="2 3">
    <name type="scientific">Riccia sorocarpa</name>
    <dbReference type="NCBI Taxonomy" id="122646"/>
    <lineage>
        <taxon>Eukaryota</taxon>
        <taxon>Viridiplantae</taxon>
        <taxon>Streptophyta</taxon>
        <taxon>Embryophyta</taxon>
        <taxon>Marchantiophyta</taxon>
        <taxon>Marchantiopsida</taxon>
        <taxon>Marchantiidae</taxon>
        <taxon>Marchantiales</taxon>
        <taxon>Ricciaceae</taxon>
        <taxon>Riccia</taxon>
    </lineage>
</organism>
<comment type="caution">
    <text evidence="2">The sequence shown here is derived from an EMBL/GenBank/DDBJ whole genome shotgun (WGS) entry which is preliminary data.</text>
</comment>
<feature type="compositionally biased region" description="Low complexity" evidence="1">
    <location>
        <begin position="17"/>
        <end position="41"/>
    </location>
</feature>
<proteinExistence type="predicted"/>
<sequence length="195" mass="21235">MARTRGKGVVRRRPGRPRGAGAGAAAAAGRGRNAAPAAFRGGRPRPAPVAAPGRNVRPRRGVPDPPESSGSERGDQLMRQSRRQSRSLKRLREDVVRRRNRRDQEGASLVPFHFTPDAELSVKWGWVLTEEIQPIVDEISDEYIVKCDSPPFLYSMERGSCSTPGSVLVRDSFTLVAGLEAVPDPDSGLRTSSLN</sequence>
<evidence type="ECO:0000256" key="1">
    <source>
        <dbReference type="SAM" id="MobiDB-lite"/>
    </source>
</evidence>
<evidence type="ECO:0000313" key="3">
    <source>
        <dbReference type="Proteomes" id="UP001633002"/>
    </source>
</evidence>
<name>A0ABD3HJF9_9MARC</name>
<feature type="compositionally biased region" description="Basic residues" evidence="1">
    <location>
        <begin position="80"/>
        <end position="89"/>
    </location>
</feature>